<evidence type="ECO:0000259" key="12">
    <source>
        <dbReference type="Pfam" id="PF03946"/>
    </source>
</evidence>
<accession>A0A4Y7NN17</accession>
<dbReference type="Gene3D" id="3.30.1550.10">
    <property type="entry name" value="Ribosomal protein L11/L12, N-terminal domain"/>
    <property type="match status" value="1"/>
</dbReference>
<evidence type="ECO:0000256" key="9">
    <source>
        <dbReference type="ARBA" id="ARBA00041455"/>
    </source>
</evidence>
<feature type="domain" description="Large ribosomal subunit protein uL11 N-terminal" evidence="12">
    <location>
        <begin position="27"/>
        <end position="83"/>
    </location>
</feature>
<dbReference type="InterPro" id="IPR036796">
    <property type="entry name" value="Ribosomal_uL11_N_sf"/>
</dbReference>
<dbReference type="GO" id="GO:0070180">
    <property type="term" value="F:large ribosomal subunit rRNA binding"/>
    <property type="evidence" value="ECO:0007669"/>
    <property type="project" value="TreeGrafter"/>
</dbReference>
<protein>
    <recommendedName>
        <fullName evidence="8">Large ribosomal subunit protein uL11m</fullName>
    </recommendedName>
    <alternativeName>
        <fullName evidence="9">39S ribosomal protein L11, mitochondrial</fullName>
    </alternativeName>
</protein>
<name>A0A4Y7NN17_9CRUS</name>
<dbReference type="InterPro" id="IPR036769">
    <property type="entry name" value="Ribosomal_uL11_C_sf"/>
</dbReference>
<comment type="similarity">
    <text evidence="2 10">Belongs to the universal ribosomal protein uL11 family.</text>
</comment>
<comment type="subunit">
    <text evidence="7">Component of the mitochondrial ribosome large subunit (39S) which comprises a 16S rRNA and about 50 distinct proteins.</text>
</comment>
<dbReference type="SUPFAM" id="SSF54747">
    <property type="entry name" value="Ribosomal L11/L12e N-terminal domain"/>
    <property type="match status" value="1"/>
</dbReference>
<evidence type="ECO:0000256" key="4">
    <source>
        <dbReference type="ARBA" id="ARBA00022980"/>
    </source>
</evidence>
<dbReference type="InterPro" id="IPR000911">
    <property type="entry name" value="Ribosomal_uL11"/>
</dbReference>
<dbReference type="InterPro" id="IPR006519">
    <property type="entry name" value="Ribosomal_uL11_bac-typ"/>
</dbReference>
<evidence type="ECO:0000256" key="2">
    <source>
        <dbReference type="ARBA" id="ARBA00010537"/>
    </source>
</evidence>
<evidence type="ECO:0000256" key="7">
    <source>
        <dbReference type="ARBA" id="ARBA00038782"/>
    </source>
</evidence>
<dbReference type="GO" id="GO:0006412">
    <property type="term" value="P:translation"/>
    <property type="evidence" value="ECO:0007669"/>
    <property type="project" value="InterPro"/>
</dbReference>
<evidence type="ECO:0000256" key="10">
    <source>
        <dbReference type="RuleBase" id="RU003978"/>
    </source>
</evidence>
<dbReference type="FunFam" id="1.10.10.250:FF:000003">
    <property type="entry name" value="Mitochondrial ribosomal protein L11"/>
    <property type="match status" value="1"/>
</dbReference>
<dbReference type="InterPro" id="IPR020783">
    <property type="entry name" value="Ribosomal_uL11_C"/>
</dbReference>
<dbReference type="Pfam" id="PF03946">
    <property type="entry name" value="Ribosomal_L11_N"/>
    <property type="match status" value="1"/>
</dbReference>
<feature type="domain" description="Large ribosomal subunit protein uL11 C-terminal" evidence="11">
    <location>
        <begin position="89"/>
        <end position="158"/>
    </location>
</feature>
<evidence type="ECO:0000256" key="6">
    <source>
        <dbReference type="ARBA" id="ARBA00023274"/>
    </source>
</evidence>
<dbReference type="PANTHER" id="PTHR11661:SF1">
    <property type="entry name" value="LARGE RIBOSOMAL SUBUNIT PROTEIN UL11M"/>
    <property type="match status" value="1"/>
</dbReference>
<keyword evidence="4 10" id="KW-0689">Ribosomal protein</keyword>
<reference evidence="13" key="1">
    <citation type="submission" date="2018-08" db="EMBL/GenBank/DDBJ databases">
        <authorList>
            <person name="Cornetti L."/>
        </authorList>
    </citation>
    <scope>NUCLEOTIDE SEQUENCE</scope>
    <source>
        <strain evidence="13">BE-ASS</strain>
    </source>
</reference>
<dbReference type="PANTHER" id="PTHR11661">
    <property type="entry name" value="60S RIBOSOMAL PROTEIN L12"/>
    <property type="match status" value="1"/>
</dbReference>
<dbReference type="CDD" id="cd00349">
    <property type="entry name" value="Ribosomal_L11"/>
    <property type="match status" value="1"/>
</dbReference>
<dbReference type="HAMAP" id="MF_00736">
    <property type="entry name" value="Ribosomal_uL11"/>
    <property type="match status" value="1"/>
</dbReference>
<keyword evidence="3" id="KW-0809">Transit peptide</keyword>
<dbReference type="GO" id="GO:0005762">
    <property type="term" value="C:mitochondrial large ribosomal subunit"/>
    <property type="evidence" value="ECO:0007669"/>
    <property type="project" value="TreeGrafter"/>
</dbReference>
<proteinExistence type="evidence at transcript level"/>
<keyword evidence="5" id="KW-0496">Mitochondrion</keyword>
<comment type="subcellular location">
    <subcellularLocation>
        <location evidence="1">Mitochondrion</location>
    </subcellularLocation>
</comment>
<dbReference type="AlphaFoldDB" id="A0A4Y7NN17"/>
<sequence length="197" mass="21980">MSKVAKKLKTVVKKTVEKVNHGNFLETYIPAGLAAAGPPLGPQLGQKNVNIAAFCKEFNERTKEFKEGVPLPCRVTVNSDRSFDLVIHHPPVSYFLKQAAGIQRAAMDPYNQVAGMVTLKHVYEIAKIKQQDPPSMFLSLETICKQIIGSARSCGIKVVPKLDAKEYEQFLKDRKIAVEEELKELQAKKEARMLRTG</sequence>
<evidence type="ECO:0000313" key="13">
    <source>
        <dbReference type="EMBL" id="SVE93987.1"/>
    </source>
</evidence>
<evidence type="ECO:0000256" key="1">
    <source>
        <dbReference type="ARBA" id="ARBA00004173"/>
    </source>
</evidence>
<dbReference type="Gene3D" id="1.10.10.250">
    <property type="entry name" value="Ribosomal protein L11, C-terminal domain"/>
    <property type="match status" value="1"/>
</dbReference>
<dbReference type="SMART" id="SM00649">
    <property type="entry name" value="RL11"/>
    <property type="match status" value="1"/>
</dbReference>
<dbReference type="Pfam" id="PF00298">
    <property type="entry name" value="Ribosomal_L11"/>
    <property type="match status" value="1"/>
</dbReference>
<evidence type="ECO:0000256" key="3">
    <source>
        <dbReference type="ARBA" id="ARBA00022946"/>
    </source>
</evidence>
<evidence type="ECO:0000256" key="8">
    <source>
        <dbReference type="ARBA" id="ARBA00040104"/>
    </source>
</evidence>
<dbReference type="InterPro" id="IPR020784">
    <property type="entry name" value="Ribosomal_uL11_N"/>
</dbReference>
<gene>
    <name evidence="13" type="primary">EOG090X0I63</name>
</gene>
<dbReference type="GO" id="GO:0003735">
    <property type="term" value="F:structural constituent of ribosome"/>
    <property type="evidence" value="ECO:0007669"/>
    <property type="project" value="InterPro"/>
</dbReference>
<dbReference type="NCBIfam" id="TIGR01632">
    <property type="entry name" value="L11_bact"/>
    <property type="match status" value="1"/>
</dbReference>
<organism evidence="13">
    <name type="scientific">Scapholeberis mucronata</name>
    <dbReference type="NCBI Taxonomy" id="202097"/>
    <lineage>
        <taxon>Eukaryota</taxon>
        <taxon>Metazoa</taxon>
        <taxon>Ecdysozoa</taxon>
        <taxon>Arthropoda</taxon>
        <taxon>Crustacea</taxon>
        <taxon>Branchiopoda</taxon>
        <taxon>Diplostraca</taxon>
        <taxon>Cladocera</taxon>
        <taxon>Anomopoda</taxon>
        <taxon>Daphniidae</taxon>
        <taxon>Scapholeberis</taxon>
    </lineage>
</organism>
<dbReference type="EMBL" id="LR024368">
    <property type="protein sequence ID" value="SVE93987.1"/>
    <property type="molecule type" value="mRNA"/>
</dbReference>
<dbReference type="SUPFAM" id="SSF46906">
    <property type="entry name" value="Ribosomal protein L11, C-terminal domain"/>
    <property type="match status" value="1"/>
</dbReference>
<evidence type="ECO:0000259" key="11">
    <source>
        <dbReference type="Pfam" id="PF00298"/>
    </source>
</evidence>
<keyword evidence="6 10" id="KW-0687">Ribonucleoprotein</keyword>
<evidence type="ECO:0000256" key="5">
    <source>
        <dbReference type="ARBA" id="ARBA00023128"/>
    </source>
</evidence>
<dbReference type="FunFam" id="3.30.1550.10:FF:000003">
    <property type="entry name" value="39S ribosomal protein L11, mitochondrial"/>
    <property type="match status" value="1"/>
</dbReference>